<dbReference type="SUPFAM" id="SSF54427">
    <property type="entry name" value="NTF2-like"/>
    <property type="match status" value="1"/>
</dbReference>
<reference evidence="3" key="1">
    <citation type="journal article" date="2019" name="Int. J. Syst. Evol. Microbiol.">
        <title>The Global Catalogue of Microorganisms (GCM) 10K type strain sequencing project: providing services to taxonomists for standard genome sequencing and annotation.</title>
        <authorList>
            <consortium name="The Broad Institute Genomics Platform"/>
            <consortium name="The Broad Institute Genome Sequencing Center for Infectious Disease"/>
            <person name="Wu L."/>
            <person name="Ma J."/>
        </authorList>
    </citation>
    <scope>NUCLEOTIDE SEQUENCE [LARGE SCALE GENOMIC DNA]</scope>
    <source>
        <strain evidence="3">KCTC 19812</strain>
    </source>
</reference>
<dbReference type="InterPro" id="IPR032710">
    <property type="entry name" value="NTF2-like_dom_sf"/>
</dbReference>
<dbReference type="Proteomes" id="UP001597414">
    <property type="component" value="Unassembled WGS sequence"/>
</dbReference>
<dbReference type="Pfam" id="PF12680">
    <property type="entry name" value="SnoaL_2"/>
    <property type="match status" value="1"/>
</dbReference>
<dbReference type="InterPro" id="IPR037401">
    <property type="entry name" value="SnoaL-like"/>
</dbReference>
<accession>A0ABW5BAD3</accession>
<sequence>MFDYNTRELVIRNYINAYNAFDVHGMIKDMDTNILFENISDGQVTMSLKGIEAFRQQAEQSLSYFSSRNQSIETLVHEKDQTVVELNYRAVLAMDFPNGLKKGDQIQLRGKSIFKFSKENKIIHLKDIA</sequence>
<gene>
    <name evidence="2" type="ORF">ACFSKV_16035</name>
</gene>
<dbReference type="RefSeq" id="WP_380804949.1">
    <property type="nucleotide sequence ID" value="NZ_JBHUIV010000020.1"/>
</dbReference>
<evidence type="ECO:0000313" key="3">
    <source>
        <dbReference type="Proteomes" id="UP001597414"/>
    </source>
</evidence>
<feature type="domain" description="SnoaL-like" evidence="1">
    <location>
        <begin position="11"/>
        <end position="123"/>
    </location>
</feature>
<evidence type="ECO:0000313" key="2">
    <source>
        <dbReference type="EMBL" id="MFD2203087.1"/>
    </source>
</evidence>
<organism evidence="2 3">
    <name type="scientific">Shivajiella indica</name>
    <dbReference type="NCBI Taxonomy" id="872115"/>
    <lineage>
        <taxon>Bacteria</taxon>
        <taxon>Pseudomonadati</taxon>
        <taxon>Bacteroidota</taxon>
        <taxon>Cytophagia</taxon>
        <taxon>Cytophagales</taxon>
        <taxon>Cyclobacteriaceae</taxon>
        <taxon>Shivajiella</taxon>
    </lineage>
</organism>
<comment type="caution">
    <text evidence="2">The sequence shown here is derived from an EMBL/GenBank/DDBJ whole genome shotgun (WGS) entry which is preliminary data.</text>
</comment>
<protein>
    <submittedName>
        <fullName evidence="2">Nuclear transport factor 2 family protein</fullName>
    </submittedName>
</protein>
<name>A0ABW5BAD3_9BACT</name>
<keyword evidence="3" id="KW-1185">Reference proteome</keyword>
<dbReference type="Gene3D" id="3.10.450.50">
    <property type="match status" value="1"/>
</dbReference>
<dbReference type="EMBL" id="JBHUIV010000020">
    <property type="protein sequence ID" value="MFD2203087.1"/>
    <property type="molecule type" value="Genomic_DNA"/>
</dbReference>
<evidence type="ECO:0000259" key="1">
    <source>
        <dbReference type="Pfam" id="PF12680"/>
    </source>
</evidence>
<proteinExistence type="predicted"/>